<evidence type="ECO:0008006" key="3">
    <source>
        <dbReference type="Google" id="ProtNLM"/>
    </source>
</evidence>
<proteinExistence type="predicted"/>
<keyword evidence="2" id="KW-1185">Reference proteome</keyword>
<accession>A0A1C3W7B9</accession>
<dbReference type="EMBL" id="FMAC01000012">
    <property type="protein sequence ID" value="SCB35979.1"/>
    <property type="molecule type" value="Genomic_DNA"/>
</dbReference>
<dbReference type="Proteomes" id="UP000186228">
    <property type="component" value="Unassembled WGS sequence"/>
</dbReference>
<gene>
    <name evidence="1" type="ORF">GA0061100_112131</name>
</gene>
<reference evidence="2" key="1">
    <citation type="submission" date="2016-08" db="EMBL/GenBank/DDBJ databases">
        <authorList>
            <person name="Varghese N."/>
            <person name="Submissions Spin"/>
        </authorList>
    </citation>
    <scope>NUCLEOTIDE SEQUENCE [LARGE SCALE GENOMIC DNA]</scope>
    <source>
        <strain evidence="2">CCBAU 57015</strain>
    </source>
</reference>
<organism evidence="1 2">
    <name type="scientific">Rhizobium hainanense</name>
    <dbReference type="NCBI Taxonomy" id="52131"/>
    <lineage>
        <taxon>Bacteria</taxon>
        <taxon>Pseudomonadati</taxon>
        <taxon>Pseudomonadota</taxon>
        <taxon>Alphaproteobacteria</taxon>
        <taxon>Hyphomicrobiales</taxon>
        <taxon>Rhizobiaceae</taxon>
        <taxon>Rhizobium/Agrobacterium group</taxon>
        <taxon>Rhizobium</taxon>
    </lineage>
</organism>
<sequence>MKRFVILNQLWVTAKRKLGRLSMKFKTGEVAKLLQRTLRLSHSGLVNEAFHKTPRALIIYFHRLAGLLAKNMGRSPVQIPSRAEMR</sequence>
<protein>
    <recommendedName>
        <fullName evidence="3">Transposase</fullName>
    </recommendedName>
</protein>
<dbReference type="STRING" id="52131.GA0061100_112131"/>
<dbReference type="AlphaFoldDB" id="A0A1C3W7B9"/>
<evidence type="ECO:0000313" key="2">
    <source>
        <dbReference type="Proteomes" id="UP000186228"/>
    </source>
</evidence>
<evidence type="ECO:0000313" key="1">
    <source>
        <dbReference type="EMBL" id="SCB35979.1"/>
    </source>
</evidence>
<name>A0A1C3W7B9_9HYPH</name>